<dbReference type="Proteomes" id="UP000242754">
    <property type="component" value="Unassembled WGS sequence"/>
</dbReference>
<dbReference type="PROSITE" id="PS50965">
    <property type="entry name" value="NERD"/>
    <property type="match status" value="1"/>
</dbReference>
<dbReference type="OrthoDB" id="5782056at2"/>
<dbReference type="EMBL" id="FJNE01000006">
    <property type="protein sequence ID" value="CZQ96772.1"/>
    <property type="molecule type" value="Genomic_DNA"/>
</dbReference>
<proteinExistence type="predicted"/>
<evidence type="ECO:0000313" key="2">
    <source>
        <dbReference type="EMBL" id="CZQ96772.1"/>
    </source>
</evidence>
<accession>A0A143YS48</accession>
<evidence type="ECO:0000313" key="3">
    <source>
        <dbReference type="Proteomes" id="UP000242754"/>
    </source>
</evidence>
<dbReference type="STRING" id="140314.SAMN04488076_10486"/>
<evidence type="ECO:0000259" key="1">
    <source>
        <dbReference type="PROSITE" id="PS50965"/>
    </source>
</evidence>
<reference evidence="2 3" key="1">
    <citation type="submission" date="2016-02" db="EMBL/GenBank/DDBJ databases">
        <authorList>
            <person name="Wen L."/>
            <person name="He K."/>
            <person name="Yang H."/>
        </authorList>
    </citation>
    <scope>NUCLEOTIDE SEQUENCE [LARGE SCALE GENOMIC DNA]</scope>
    <source>
        <strain evidence="2">Trichococcus palustris</strain>
    </source>
</reference>
<dbReference type="Pfam" id="PF08378">
    <property type="entry name" value="NERD"/>
    <property type="match status" value="1"/>
</dbReference>
<keyword evidence="3" id="KW-1185">Reference proteome</keyword>
<organism evidence="2 3">
    <name type="scientific">Trichococcus palustris</name>
    <dbReference type="NCBI Taxonomy" id="140314"/>
    <lineage>
        <taxon>Bacteria</taxon>
        <taxon>Bacillati</taxon>
        <taxon>Bacillota</taxon>
        <taxon>Bacilli</taxon>
        <taxon>Lactobacillales</taxon>
        <taxon>Carnobacteriaceae</taxon>
        <taxon>Trichococcus</taxon>
    </lineage>
</organism>
<dbReference type="RefSeq" id="WP_087033602.1">
    <property type="nucleotide sequence ID" value="NZ_FJNE01000006.1"/>
</dbReference>
<gene>
    <name evidence="2" type="ORF">Tpal_2049</name>
</gene>
<name>A0A143YS48_9LACT</name>
<protein>
    <recommendedName>
        <fullName evidence="1">NERD domain-containing protein</fullName>
    </recommendedName>
</protein>
<dbReference type="InterPro" id="IPR011528">
    <property type="entry name" value="NERD"/>
</dbReference>
<feature type="domain" description="NERD" evidence="1">
    <location>
        <begin position="42"/>
        <end position="159"/>
    </location>
</feature>
<dbReference type="AlphaFoldDB" id="A0A143YS48"/>
<sequence length="226" mass="26258">METFLFCLFLVCFIALLPKKKFKKSGYQTASGNSYSEIMMGIGIYGEFLTYSILEDLGDENKLLTNVYLSKVDGSTIEIDIIMIAPTGIYVFESKNYSGWIFGDEHNKYWMQMFPNQQKYQFYNPIWQNKRHISVLKEHLGLDDEVFRSYIVFSERCTLKKMIVHSPKVKVMNRDELACEIVEDMAQLPELLSLWEIEQIYNELANYSFADDATKQAHIDAIGGRD</sequence>